<dbReference type="AlphaFoldDB" id="H7GF95"/>
<dbReference type="InterPro" id="IPR006047">
    <property type="entry name" value="GH13_cat_dom"/>
</dbReference>
<name>H7GF95_9DEIN</name>
<dbReference type="InterPro" id="IPR045857">
    <property type="entry name" value="O16G_dom_2"/>
</dbReference>
<evidence type="ECO:0000313" key="7">
    <source>
        <dbReference type="Proteomes" id="UP000053186"/>
    </source>
</evidence>
<dbReference type="SUPFAM" id="SSF51445">
    <property type="entry name" value="(Trans)glycosidases"/>
    <property type="match status" value="1"/>
</dbReference>
<comment type="similarity">
    <text evidence="1">Belongs to the glycosyl hydrolase 13 family.</text>
</comment>
<keyword evidence="3" id="KW-0326">Glycosidase</keyword>
<sequence length="537" mass="61321">MSWWQRAVIYQVYPRSFQDTNADGVGDLEGIRRRLPYLKSLGVDALWLSPFYKSPMKDFGYDVADYCDVDPVFGTLQDFDRLLEEAHTLGLKVLVDLVPNHTSSEHPWFLESRASRNSPKRDWYIWKDPAPDGGPPNNWQSFFGGPAWTLDEATGQYYLHLFLPEQPDLNWRNPEVREAIKEVMRFWLRRGVDGFRVDVLWLLGKDPLFRDEPGSDLWRPGLPDRARHEHLYTEDQPETYAYVREMRQVLDEFSEPGRERVMVGEIYLPLPRLVRYYAAGCHLPFNFSLITEGLPDWRPENLARIVESYEGLLTRFDWPNWVLGNHDQPRLASRLGEPQARVAAMLLFTLRGTPTWYYGDELALPNGLIPPEKVQDPAALRQRDREPTAYHTLGRDPERTPMPWDASPYGGFSTVEPWLPLNPDYRTRNVAAQEQDPRSMLHLVRRLIALRKDPDLLYGAYRTYRAREGVYAYLRGRVACGPEPHGEGEGPGASARGEGGPFHPPGPGGEGGGEAFPAARRGRGGAARLGAWTPSLL</sequence>
<gene>
    <name evidence="6" type="ORF">RLTM_03926</name>
</gene>
<dbReference type="Proteomes" id="UP000053186">
    <property type="component" value="Unassembled WGS sequence"/>
</dbReference>
<dbReference type="PANTHER" id="PTHR10357:SF179">
    <property type="entry name" value="NEUTRAL AND BASIC AMINO ACID TRANSPORT PROTEIN RBAT"/>
    <property type="match status" value="1"/>
</dbReference>
<proteinExistence type="inferred from homology"/>
<organism evidence="6 7">
    <name type="scientific">Thermus parvatiensis</name>
    <dbReference type="NCBI Taxonomy" id="456163"/>
    <lineage>
        <taxon>Bacteria</taxon>
        <taxon>Thermotogati</taxon>
        <taxon>Deinococcota</taxon>
        <taxon>Deinococci</taxon>
        <taxon>Thermales</taxon>
        <taxon>Thermaceae</taxon>
        <taxon>Thermus</taxon>
    </lineage>
</organism>
<dbReference type="Pfam" id="PF00128">
    <property type="entry name" value="Alpha-amylase"/>
    <property type="match status" value="1"/>
</dbReference>
<evidence type="ECO:0000256" key="1">
    <source>
        <dbReference type="ARBA" id="ARBA00008061"/>
    </source>
</evidence>
<evidence type="ECO:0000256" key="2">
    <source>
        <dbReference type="ARBA" id="ARBA00022801"/>
    </source>
</evidence>
<reference evidence="6 7" key="1">
    <citation type="journal article" date="2012" name="J. Bacteriol.">
        <title>Draft genome sequence of Thermus sp. strain RL, isolated from a hot water spring located atop the Himalayan ranges at Manikaran, India.</title>
        <authorList>
            <person name="Dwivedi V."/>
            <person name="Sangwan N."/>
            <person name="Nigam A."/>
            <person name="Garg N."/>
            <person name="Niharika N."/>
            <person name="Khurana P."/>
            <person name="Khurana J.P."/>
            <person name="Lal R."/>
        </authorList>
    </citation>
    <scope>NUCLEOTIDE SEQUENCE [LARGE SCALE GENOMIC DNA]</scope>
    <source>
        <strain evidence="6 7">RL</strain>
    </source>
</reference>
<accession>H7GF95</accession>
<evidence type="ECO:0000256" key="4">
    <source>
        <dbReference type="SAM" id="MobiDB-lite"/>
    </source>
</evidence>
<dbReference type="InterPro" id="IPR017853">
    <property type="entry name" value="GH"/>
</dbReference>
<feature type="region of interest" description="Disordered" evidence="4">
    <location>
        <begin position="483"/>
        <end position="537"/>
    </location>
</feature>
<evidence type="ECO:0000259" key="5">
    <source>
        <dbReference type="SMART" id="SM00642"/>
    </source>
</evidence>
<dbReference type="SMART" id="SM00642">
    <property type="entry name" value="Aamy"/>
    <property type="match status" value="1"/>
</dbReference>
<feature type="domain" description="Glycosyl hydrolase family 13 catalytic" evidence="5">
    <location>
        <begin position="11"/>
        <end position="399"/>
    </location>
</feature>
<comment type="caution">
    <text evidence="6">The sequence shown here is derived from an EMBL/GenBank/DDBJ whole genome shotgun (WGS) entry which is preliminary data.</text>
</comment>
<dbReference type="GO" id="GO:0004556">
    <property type="term" value="F:alpha-amylase activity"/>
    <property type="evidence" value="ECO:0007669"/>
    <property type="project" value="TreeGrafter"/>
</dbReference>
<dbReference type="CDD" id="cd11331">
    <property type="entry name" value="AmyAc_OligoGlu_like"/>
    <property type="match status" value="1"/>
</dbReference>
<dbReference type="EMBL" id="AIJQ01000004">
    <property type="protein sequence ID" value="EIA39407.1"/>
    <property type="molecule type" value="Genomic_DNA"/>
</dbReference>
<keyword evidence="2" id="KW-0378">Hydrolase</keyword>
<evidence type="ECO:0000313" key="6">
    <source>
        <dbReference type="EMBL" id="EIA39407.1"/>
    </source>
</evidence>
<keyword evidence="7" id="KW-1185">Reference proteome</keyword>
<evidence type="ECO:0000256" key="3">
    <source>
        <dbReference type="ARBA" id="ARBA00023295"/>
    </source>
</evidence>
<dbReference type="GO" id="GO:0009313">
    <property type="term" value="P:oligosaccharide catabolic process"/>
    <property type="evidence" value="ECO:0007669"/>
    <property type="project" value="TreeGrafter"/>
</dbReference>
<dbReference type="FunFam" id="3.90.400.10:FF:000002">
    <property type="entry name" value="Sucrose isomerase"/>
    <property type="match status" value="1"/>
</dbReference>
<dbReference type="PANTHER" id="PTHR10357">
    <property type="entry name" value="ALPHA-AMYLASE FAMILY MEMBER"/>
    <property type="match status" value="1"/>
</dbReference>
<dbReference type="PATRIC" id="fig|456163.3.peg.770"/>
<dbReference type="Gene3D" id="3.20.20.80">
    <property type="entry name" value="Glycosidases"/>
    <property type="match status" value="1"/>
</dbReference>
<protein>
    <submittedName>
        <fullName evidence="6">Oligo-1,6-glucosidase</fullName>
    </submittedName>
</protein>
<dbReference type="Gene3D" id="3.90.400.10">
    <property type="entry name" value="Oligo-1,6-glucosidase, Domain 2"/>
    <property type="match status" value="1"/>
</dbReference>